<reference evidence="2" key="1">
    <citation type="submission" date="2021-03" db="EMBL/GenBank/DDBJ databases">
        <title>Genome of Cognatishimia sp. F0-27.</title>
        <authorList>
            <person name="Ping X."/>
        </authorList>
    </citation>
    <scope>NUCLEOTIDE SEQUENCE [LARGE SCALE GENOMIC DNA]</scope>
    <source>
        <strain evidence="2">E313</strain>
    </source>
</reference>
<reference evidence="2" key="2">
    <citation type="submission" date="2023-07" db="EMBL/GenBank/DDBJ databases">
        <title>Genome of Winogradskyella sp. E313.</title>
        <authorList>
            <person name="Zhou Y."/>
        </authorList>
    </citation>
    <scope>NUCLEOTIDE SEQUENCE [LARGE SCALE GENOMIC DNA]</scope>
    <source>
        <strain evidence="2">E313</strain>
    </source>
</reference>
<dbReference type="RefSeq" id="WP_227476398.1">
    <property type="nucleotide sequence ID" value="NZ_JAFMPT010000005.1"/>
</dbReference>
<comment type="caution">
    <text evidence="1">The sequence shown here is derived from an EMBL/GenBank/DDBJ whole genome shotgun (WGS) entry which is preliminary data.</text>
</comment>
<dbReference type="InterPro" id="IPR046525">
    <property type="entry name" value="DUF6702"/>
</dbReference>
<evidence type="ECO:0000313" key="1">
    <source>
        <dbReference type="EMBL" id="MCC1483948.1"/>
    </source>
</evidence>
<accession>A0ABS8EL68</accession>
<dbReference type="EMBL" id="JAFMPT010000005">
    <property type="protein sequence ID" value="MCC1483948.1"/>
    <property type="molecule type" value="Genomic_DNA"/>
</dbReference>
<gene>
    <name evidence="1" type="ORF">J1C55_05040</name>
</gene>
<protein>
    <submittedName>
        <fullName evidence="1">Peptidase E</fullName>
    </submittedName>
</protein>
<keyword evidence="2" id="KW-1185">Reference proteome</keyword>
<dbReference type="Proteomes" id="UP000778797">
    <property type="component" value="Unassembled WGS sequence"/>
</dbReference>
<name>A0ABS8EL68_9FLAO</name>
<evidence type="ECO:0000313" key="2">
    <source>
        <dbReference type="Proteomes" id="UP000778797"/>
    </source>
</evidence>
<dbReference type="Pfam" id="PF20420">
    <property type="entry name" value="DUF6702"/>
    <property type="match status" value="1"/>
</dbReference>
<organism evidence="1 2">
    <name type="scientific">Winogradskyella immobilis</name>
    <dbReference type="NCBI Taxonomy" id="2816852"/>
    <lineage>
        <taxon>Bacteria</taxon>
        <taxon>Pseudomonadati</taxon>
        <taxon>Bacteroidota</taxon>
        <taxon>Flavobacteriia</taxon>
        <taxon>Flavobacteriales</taxon>
        <taxon>Flavobacteriaceae</taxon>
        <taxon>Winogradskyella</taxon>
    </lineage>
</organism>
<sequence>MKLKYIIVLLLAFPMLTATTVHKYYVSVTKIEYVKEKKSVQIISQIFIDDFEKLLRERYDESIELATGKEPKELDDYIERYLKGKFKLKINAKNIDYKYLGKEYKEDIVYCYLEIENISEVKTIEITNDLLFDVFEEQQNIVRTEINGKKKSFLLIPQNNIGVLNFD</sequence>
<proteinExistence type="predicted"/>